<sequence>MERYKERMQMLLQNVTARGMWTKVEEMSAENVMISLRNKRLSEQGGEQICRERLSNGSNGRSQETSAGARHRESDVRGRLRGAADENSLGGRAP</sequence>
<evidence type="ECO:0000313" key="3">
    <source>
        <dbReference type="Proteomes" id="UP001627154"/>
    </source>
</evidence>
<organism evidence="2 3">
    <name type="scientific">Trichogramma kaykai</name>
    <dbReference type="NCBI Taxonomy" id="54128"/>
    <lineage>
        <taxon>Eukaryota</taxon>
        <taxon>Metazoa</taxon>
        <taxon>Ecdysozoa</taxon>
        <taxon>Arthropoda</taxon>
        <taxon>Hexapoda</taxon>
        <taxon>Insecta</taxon>
        <taxon>Pterygota</taxon>
        <taxon>Neoptera</taxon>
        <taxon>Endopterygota</taxon>
        <taxon>Hymenoptera</taxon>
        <taxon>Apocrita</taxon>
        <taxon>Proctotrupomorpha</taxon>
        <taxon>Chalcidoidea</taxon>
        <taxon>Trichogrammatidae</taxon>
        <taxon>Trichogramma</taxon>
    </lineage>
</organism>
<dbReference type="AlphaFoldDB" id="A0ABD2XHH4"/>
<proteinExistence type="predicted"/>
<comment type="caution">
    <text evidence="2">The sequence shown here is derived from an EMBL/GenBank/DDBJ whole genome shotgun (WGS) entry which is preliminary data.</text>
</comment>
<feature type="compositionally biased region" description="Basic and acidic residues" evidence="1">
    <location>
        <begin position="70"/>
        <end position="84"/>
    </location>
</feature>
<feature type="compositionally biased region" description="Polar residues" evidence="1">
    <location>
        <begin position="55"/>
        <end position="66"/>
    </location>
</feature>
<reference evidence="2 3" key="1">
    <citation type="journal article" date="2024" name="bioRxiv">
        <title>A reference genome for Trichogramma kaykai: A tiny desert-dwelling parasitoid wasp with competing sex-ratio distorters.</title>
        <authorList>
            <person name="Culotta J."/>
            <person name="Lindsey A.R."/>
        </authorList>
    </citation>
    <scope>NUCLEOTIDE SEQUENCE [LARGE SCALE GENOMIC DNA]</scope>
    <source>
        <strain evidence="2 3">KSX58</strain>
    </source>
</reference>
<protein>
    <submittedName>
        <fullName evidence="2">Uncharacterized protein</fullName>
    </submittedName>
</protein>
<feature type="region of interest" description="Disordered" evidence="1">
    <location>
        <begin position="50"/>
        <end position="94"/>
    </location>
</feature>
<accession>A0ABD2XHH4</accession>
<dbReference type="Proteomes" id="UP001627154">
    <property type="component" value="Unassembled WGS sequence"/>
</dbReference>
<gene>
    <name evidence="2" type="ORF">TKK_002833</name>
</gene>
<evidence type="ECO:0000313" key="2">
    <source>
        <dbReference type="EMBL" id="KAL3404337.1"/>
    </source>
</evidence>
<dbReference type="EMBL" id="JBJJXI010000025">
    <property type="protein sequence ID" value="KAL3404337.1"/>
    <property type="molecule type" value="Genomic_DNA"/>
</dbReference>
<keyword evidence="3" id="KW-1185">Reference proteome</keyword>
<name>A0ABD2XHH4_9HYME</name>
<evidence type="ECO:0000256" key="1">
    <source>
        <dbReference type="SAM" id="MobiDB-lite"/>
    </source>
</evidence>